<dbReference type="SMART" id="SM00186">
    <property type="entry name" value="FBG"/>
    <property type="match status" value="1"/>
</dbReference>
<dbReference type="InterPro" id="IPR014716">
    <property type="entry name" value="Fibrinogen_a/b/g_C_1"/>
</dbReference>
<dbReference type="AlphaFoldDB" id="A0AAD4JUI1"/>
<evidence type="ECO:0000313" key="2">
    <source>
        <dbReference type="EMBL" id="KAH8359963.1"/>
    </source>
</evidence>
<feature type="non-terminal residue" evidence="2">
    <location>
        <position position="1"/>
    </location>
</feature>
<dbReference type="Proteomes" id="UP001200034">
    <property type="component" value="Unassembled WGS sequence"/>
</dbReference>
<dbReference type="PANTHER" id="PTHR19143">
    <property type="entry name" value="FIBRINOGEN/TENASCIN/ANGIOPOEITIN"/>
    <property type="match status" value="1"/>
</dbReference>
<keyword evidence="3" id="KW-1185">Reference proteome</keyword>
<name>A0AAD4JUI1_9MUSC</name>
<dbReference type="EMBL" id="JAJJHW010003409">
    <property type="protein sequence ID" value="KAH8359963.1"/>
    <property type="molecule type" value="Genomic_DNA"/>
</dbReference>
<gene>
    <name evidence="2" type="ORF">KR093_009785</name>
</gene>
<dbReference type="InterPro" id="IPR002181">
    <property type="entry name" value="Fibrinogen_a/b/g_C_dom"/>
</dbReference>
<feature type="domain" description="Fibrinogen C-terminal" evidence="1">
    <location>
        <begin position="1"/>
        <end position="162"/>
    </location>
</feature>
<dbReference type="Pfam" id="PF00147">
    <property type="entry name" value="Fibrinogen_C"/>
    <property type="match status" value="1"/>
</dbReference>
<comment type="caution">
    <text evidence="2">The sequence shown here is derived from an EMBL/GenBank/DDBJ whole genome shotgun (WGS) entry which is preliminary data.</text>
</comment>
<dbReference type="GO" id="GO:0005615">
    <property type="term" value="C:extracellular space"/>
    <property type="evidence" value="ECO:0007669"/>
    <property type="project" value="TreeGrafter"/>
</dbReference>
<sequence>WTVIQQRSSNINNWVRFNRSWDEYRAGFGDLAKDFWFGNAFIHRIVYRDDYVLRVELEDHNGVAVWAEYGLFRLDSESYNYQLVIGEPHMNSTANDALTAHNRTDFQAYDRTEASDCDGWWFDQCFEDGKNKSNLNGHHITWGNWHNEFTLDASRMMIRPRNI</sequence>
<dbReference type="SUPFAM" id="SSF56496">
    <property type="entry name" value="Fibrinogen C-terminal domain-like"/>
    <property type="match status" value="1"/>
</dbReference>
<feature type="non-terminal residue" evidence="2">
    <location>
        <position position="163"/>
    </location>
</feature>
<reference evidence="2" key="1">
    <citation type="journal article" date="2021" name="Mol. Ecol. Resour.">
        <title>Phylogenomic analyses of the genus Drosophila reveals genomic signals of climate adaptation.</title>
        <authorList>
            <person name="Li F."/>
            <person name="Rane R.V."/>
            <person name="Luria V."/>
            <person name="Xiong Z."/>
            <person name="Chen J."/>
            <person name="Li Z."/>
            <person name="Catullo R.A."/>
            <person name="Griffin P.C."/>
            <person name="Schiffer M."/>
            <person name="Pearce S."/>
            <person name="Lee S.F."/>
            <person name="McElroy K."/>
            <person name="Stocker A."/>
            <person name="Shirriffs J."/>
            <person name="Cockerell F."/>
            <person name="Coppin C."/>
            <person name="Sgro C.M."/>
            <person name="Karger A."/>
            <person name="Cain J.W."/>
            <person name="Weber J.A."/>
            <person name="Santpere G."/>
            <person name="Kirschner M.W."/>
            <person name="Hoffmann A.A."/>
            <person name="Oakeshott J.G."/>
            <person name="Zhang G."/>
        </authorList>
    </citation>
    <scope>NUCLEOTIDE SEQUENCE</scope>
    <source>
        <strain evidence="2">BGI-SZ-2011g</strain>
    </source>
</reference>
<dbReference type="InterPro" id="IPR036056">
    <property type="entry name" value="Fibrinogen-like_C"/>
</dbReference>
<protein>
    <recommendedName>
        <fullName evidence="1">Fibrinogen C-terminal domain-containing protein</fullName>
    </recommendedName>
</protein>
<dbReference type="InterPro" id="IPR050373">
    <property type="entry name" value="Fibrinogen_C-term_domain"/>
</dbReference>
<evidence type="ECO:0000313" key="3">
    <source>
        <dbReference type="Proteomes" id="UP001200034"/>
    </source>
</evidence>
<organism evidence="2 3">
    <name type="scientific">Drosophila rubida</name>
    <dbReference type="NCBI Taxonomy" id="30044"/>
    <lineage>
        <taxon>Eukaryota</taxon>
        <taxon>Metazoa</taxon>
        <taxon>Ecdysozoa</taxon>
        <taxon>Arthropoda</taxon>
        <taxon>Hexapoda</taxon>
        <taxon>Insecta</taxon>
        <taxon>Pterygota</taxon>
        <taxon>Neoptera</taxon>
        <taxon>Endopterygota</taxon>
        <taxon>Diptera</taxon>
        <taxon>Brachycera</taxon>
        <taxon>Muscomorpha</taxon>
        <taxon>Ephydroidea</taxon>
        <taxon>Drosophilidae</taxon>
        <taxon>Drosophila</taxon>
    </lineage>
</organism>
<dbReference type="PROSITE" id="PS51406">
    <property type="entry name" value="FIBRINOGEN_C_2"/>
    <property type="match status" value="1"/>
</dbReference>
<proteinExistence type="predicted"/>
<dbReference type="Gene3D" id="3.90.215.10">
    <property type="entry name" value="Gamma Fibrinogen, chain A, domain 1"/>
    <property type="match status" value="1"/>
</dbReference>
<evidence type="ECO:0000259" key="1">
    <source>
        <dbReference type="PROSITE" id="PS51406"/>
    </source>
</evidence>
<accession>A0AAD4JUI1</accession>
<dbReference type="PANTHER" id="PTHR19143:SF185">
    <property type="entry name" value="ANGIOPOIETIN-RELATED PROTEIN 5"/>
    <property type="match status" value="1"/>
</dbReference>